<feature type="transmembrane region" description="Helical" evidence="5">
    <location>
        <begin position="104"/>
        <end position="130"/>
    </location>
</feature>
<evidence type="ECO:0000256" key="1">
    <source>
        <dbReference type="ARBA" id="ARBA00004141"/>
    </source>
</evidence>
<evidence type="ECO:0000256" key="5">
    <source>
        <dbReference type="SAM" id="Phobius"/>
    </source>
</evidence>
<dbReference type="RefSeq" id="WP_107012858.1">
    <property type="nucleotide sequence ID" value="NZ_CP028136.1"/>
</dbReference>
<dbReference type="AlphaFoldDB" id="A0A2R3Z774"/>
<dbReference type="EMBL" id="CP028136">
    <property type="protein sequence ID" value="AVR46084.1"/>
    <property type="molecule type" value="Genomic_DNA"/>
</dbReference>
<dbReference type="Proteomes" id="UP000241507">
    <property type="component" value="Chromosome"/>
</dbReference>
<comment type="subcellular location">
    <subcellularLocation>
        <location evidence="1">Membrane</location>
        <topology evidence="1">Multi-pass membrane protein</topology>
    </subcellularLocation>
</comment>
<dbReference type="KEGG" id="grs:C7S20_12925"/>
<dbReference type="InterPro" id="IPR019109">
    <property type="entry name" value="MamF_MmsF"/>
</dbReference>
<feature type="transmembrane region" description="Helical" evidence="5">
    <location>
        <begin position="61"/>
        <end position="84"/>
    </location>
</feature>
<protein>
    <submittedName>
        <fullName evidence="6">DUF4870 domain-containing protein</fullName>
    </submittedName>
</protein>
<keyword evidence="7" id="KW-1185">Reference proteome</keyword>
<evidence type="ECO:0000256" key="4">
    <source>
        <dbReference type="ARBA" id="ARBA00023136"/>
    </source>
</evidence>
<dbReference type="OrthoDB" id="9808930at2"/>
<reference evidence="7" key="1">
    <citation type="submission" date="2018-03" db="EMBL/GenBank/DDBJ databases">
        <title>Gramella fulva sp. nov., isolated from a dry surface of tidal flat.</title>
        <authorList>
            <person name="Hwang S.H."/>
            <person name="Hwang W.M."/>
            <person name="Kang K."/>
            <person name="Ahn T.-Y."/>
        </authorList>
    </citation>
    <scope>NUCLEOTIDE SEQUENCE [LARGE SCALE GENOMIC DNA]</scope>
    <source>
        <strain evidence="7">SH35</strain>
    </source>
</reference>
<evidence type="ECO:0000256" key="3">
    <source>
        <dbReference type="ARBA" id="ARBA00022989"/>
    </source>
</evidence>
<gene>
    <name evidence="6" type="ORF">C7S20_12925</name>
</gene>
<keyword evidence="2 5" id="KW-0812">Transmembrane</keyword>
<organism evidence="6 7">
    <name type="scientific">Christiangramia fulva</name>
    <dbReference type="NCBI Taxonomy" id="2126553"/>
    <lineage>
        <taxon>Bacteria</taxon>
        <taxon>Pseudomonadati</taxon>
        <taxon>Bacteroidota</taxon>
        <taxon>Flavobacteriia</taxon>
        <taxon>Flavobacteriales</taxon>
        <taxon>Flavobacteriaceae</taxon>
        <taxon>Christiangramia</taxon>
    </lineage>
</organism>
<accession>A0A2R3Z774</accession>
<keyword evidence="4 5" id="KW-0472">Membrane</keyword>
<evidence type="ECO:0000256" key="2">
    <source>
        <dbReference type="ARBA" id="ARBA00022692"/>
    </source>
</evidence>
<name>A0A2R3Z774_9FLAO</name>
<feature type="transmembrane region" description="Helical" evidence="5">
    <location>
        <begin position="20"/>
        <end position="40"/>
    </location>
</feature>
<evidence type="ECO:0000313" key="7">
    <source>
        <dbReference type="Proteomes" id="UP000241507"/>
    </source>
</evidence>
<keyword evidence="3 5" id="KW-1133">Transmembrane helix</keyword>
<dbReference type="Pfam" id="PF09685">
    <property type="entry name" value="MamF_MmsF"/>
    <property type="match status" value="1"/>
</dbReference>
<proteinExistence type="predicted"/>
<evidence type="ECO:0000313" key="6">
    <source>
        <dbReference type="EMBL" id="AVR46084.1"/>
    </source>
</evidence>
<sequence length="159" mass="18093">MTTETINQNRTLATVLHLSVFTKYFIPMGNFIFPLLLWLAKKEDPFVDKNGRNAINFQISLFLYTIFLVTVGAALFLFFGIRFSMIEPFFFEHDHFEVHEFSHAIPFIVSAVILGIIFLGLFILEIFAVIMASIRASEGEIYHYPLTINFIGSGESGAN</sequence>